<dbReference type="AlphaFoldDB" id="A0ABD3JW56"/>
<evidence type="ECO:0000313" key="2">
    <source>
        <dbReference type="Proteomes" id="UP001634007"/>
    </source>
</evidence>
<protein>
    <submittedName>
        <fullName evidence="1">Uncharacterized protein</fullName>
    </submittedName>
</protein>
<keyword evidence="2" id="KW-1185">Reference proteome</keyword>
<dbReference type="PANTHER" id="PTHR33484:SF12">
    <property type="entry name" value="AP2_ERF DOMAIN-CONTAINING PROTEIN"/>
    <property type="match status" value="1"/>
</dbReference>
<reference evidence="1 2" key="1">
    <citation type="submission" date="2024-11" db="EMBL/GenBank/DDBJ databases">
        <title>Chromosome-level genome assembly of Eucalyptus globulus Labill. provides insights into its genome evolution.</title>
        <authorList>
            <person name="Li X."/>
        </authorList>
    </citation>
    <scope>NUCLEOTIDE SEQUENCE [LARGE SCALE GENOMIC DNA]</scope>
    <source>
        <strain evidence="1">CL2024</strain>
        <tissue evidence="1">Fresh tender leaves</tissue>
    </source>
</reference>
<proteinExistence type="predicted"/>
<dbReference type="EMBL" id="JBJKBG010000008">
    <property type="protein sequence ID" value="KAL3727710.1"/>
    <property type="molecule type" value="Genomic_DNA"/>
</dbReference>
<evidence type="ECO:0000313" key="1">
    <source>
        <dbReference type="EMBL" id="KAL3727710.1"/>
    </source>
</evidence>
<name>A0ABD3JW56_EUCGL</name>
<accession>A0ABD3JW56</accession>
<comment type="caution">
    <text evidence="1">The sequence shown here is derived from an EMBL/GenBank/DDBJ whole genome shotgun (WGS) entry which is preliminary data.</text>
</comment>
<sequence>MAPHANRLADIGREGFAIVDRFYGEGTSGPVPKKQYKVPKQYASVPSDKNAIDSKKAAEKYKGTVVTKYYKKFIGWRF</sequence>
<dbReference type="Proteomes" id="UP001634007">
    <property type="component" value="Unassembled WGS sequence"/>
</dbReference>
<dbReference type="PANTHER" id="PTHR33484">
    <property type="entry name" value="BNAC07G33360D PROTEIN"/>
    <property type="match status" value="1"/>
</dbReference>
<gene>
    <name evidence="1" type="ORF">ACJRO7_032450</name>
</gene>
<organism evidence="1 2">
    <name type="scientific">Eucalyptus globulus</name>
    <name type="common">Tasmanian blue gum</name>
    <dbReference type="NCBI Taxonomy" id="34317"/>
    <lineage>
        <taxon>Eukaryota</taxon>
        <taxon>Viridiplantae</taxon>
        <taxon>Streptophyta</taxon>
        <taxon>Embryophyta</taxon>
        <taxon>Tracheophyta</taxon>
        <taxon>Spermatophyta</taxon>
        <taxon>Magnoliopsida</taxon>
        <taxon>eudicotyledons</taxon>
        <taxon>Gunneridae</taxon>
        <taxon>Pentapetalae</taxon>
        <taxon>rosids</taxon>
        <taxon>malvids</taxon>
        <taxon>Myrtales</taxon>
        <taxon>Myrtaceae</taxon>
        <taxon>Myrtoideae</taxon>
        <taxon>Eucalypteae</taxon>
        <taxon>Eucalyptus</taxon>
    </lineage>
</organism>